<dbReference type="EMBL" id="BAABJP010000048">
    <property type="protein sequence ID" value="GAA5171370.1"/>
    <property type="molecule type" value="Genomic_DNA"/>
</dbReference>
<proteinExistence type="predicted"/>
<sequence>MEAETSTWPAGELAGENHAPTNHTAAAAPSNTAIGERAISRATACSTGDTTHMRRAPVAAAGAIANHSTWVG</sequence>
<feature type="compositionally biased region" description="Low complexity" evidence="1">
    <location>
        <begin position="17"/>
        <end position="32"/>
    </location>
</feature>
<reference evidence="3" key="1">
    <citation type="journal article" date="2019" name="Int. J. Syst. Evol. Microbiol.">
        <title>The Global Catalogue of Microorganisms (GCM) 10K type strain sequencing project: providing services to taxonomists for standard genome sequencing and annotation.</title>
        <authorList>
            <consortium name="The Broad Institute Genomics Platform"/>
            <consortium name="The Broad Institute Genome Sequencing Center for Infectious Disease"/>
            <person name="Wu L."/>
            <person name="Ma J."/>
        </authorList>
    </citation>
    <scope>NUCLEOTIDE SEQUENCE [LARGE SCALE GENOMIC DNA]</scope>
    <source>
        <strain evidence="3">JCM 18303</strain>
    </source>
</reference>
<evidence type="ECO:0000256" key="1">
    <source>
        <dbReference type="SAM" id="MobiDB-lite"/>
    </source>
</evidence>
<organism evidence="2 3">
    <name type="scientific">Pseudonocardia eucalypti</name>
    <dbReference type="NCBI Taxonomy" id="648755"/>
    <lineage>
        <taxon>Bacteria</taxon>
        <taxon>Bacillati</taxon>
        <taxon>Actinomycetota</taxon>
        <taxon>Actinomycetes</taxon>
        <taxon>Pseudonocardiales</taxon>
        <taxon>Pseudonocardiaceae</taxon>
        <taxon>Pseudonocardia</taxon>
    </lineage>
</organism>
<evidence type="ECO:0000313" key="2">
    <source>
        <dbReference type="EMBL" id="GAA5171370.1"/>
    </source>
</evidence>
<feature type="region of interest" description="Disordered" evidence="1">
    <location>
        <begin position="1"/>
        <end position="32"/>
    </location>
</feature>
<accession>A0ABP9R4C6</accession>
<gene>
    <name evidence="2" type="ORF">GCM10023321_69820</name>
</gene>
<evidence type="ECO:0000313" key="3">
    <source>
        <dbReference type="Proteomes" id="UP001428817"/>
    </source>
</evidence>
<protein>
    <submittedName>
        <fullName evidence="2">Uncharacterized protein</fullName>
    </submittedName>
</protein>
<dbReference type="Proteomes" id="UP001428817">
    <property type="component" value="Unassembled WGS sequence"/>
</dbReference>
<keyword evidence="3" id="KW-1185">Reference proteome</keyword>
<comment type="caution">
    <text evidence="2">The sequence shown here is derived from an EMBL/GenBank/DDBJ whole genome shotgun (WGS) entry which is preliminary data.</text>
</comment>
<name>A0ABP9R4C6_9PSEU</name>